<dbReference type="Proteomes" id="UP001597277">
    <property type="component" value="Unassembled WGS sequence"/>
</dbReference>
<gene>
    <name evidence="1" type="ORF">ACFSE6_03295</name>
</gene>
<reference evidence="2" key="1">
    <citation type="journal article" date="2019" name="Int. J. Syst. Evol. Microbiol.">
        <title>The Global Catalogue of Microorganisms (GCM) 10K type strain sequencing project: providing services to taxonomists for standard genome sequencing and annotation.</title>
        <authorList>
            <consortium name="The Broad Institute Genomics Platform"/>
            <consortium name="The Broad Institute Genome Sequencing Center for Infectious Disease"/>
            <person name="Wu L."/>
            <person name="Ma J."/>
        </authorList>
    </citation>
    <scope>NUCLEOTIDE SEQUENCE [LARGE SCALE GENOMIC DNA]</scope>
    <source>
        <strain evidence="2">JCM 17130</strain>
    </source>
</reference>
<comment type="caution">
    <text evidence="1">The sequence shown here is derived from an EMBL/GenBank/DDBJ whole genome shotgun (WGS) entry which is preliminary data.</text>
</comment>
<evidence type="ECO:0000313" key="1">
    <source>
        <dbReference type="EMBL" id="MFD1716846.1"/>
    </source>
</evidence>
<proteinExistence type="predicted"/>
<dbReference type="EMBL" id="JBHUEE010000001">
    <property type="protein sequence ID" value="MFD1716846.1"/>
    <property type="molecule type" value="Genomic_DNA"/>
</dbReference>
<keyword evidence="2" id="KW-1185">Reference proteome</keyword>
<sequence>MTATDWLAQRGDDYGLCQIYGNESCHDELRPEAVERGCPRTYPDATFDPRLS</sequence>
<organism evidence="1 2">
    <name type="scientific">Georgenia deserti</name>
    <dbReference type="NCBI Taxonomy" id="2093781"/>
    <lineage>
        <taxon>Bacteria</taxon>
        <taxon>Bacillati</taxon>
        <taxon>Actinomycetota</taxon>
        <taxon>Actinomycetes</taxon>
        <taxon>Micrococcales</taxon>
        <taxon>Bogoriellaceae</taxon>
        <taxon>Georgenia</taxon>
    </lineage>
</organism>
<evidence type="ECO:0000313" key="2">
    <source>
        <dbReference type="Proteomes" id="UP001597277"/>
    </source>
</evidence>
<protein>
    <submittedName>
        <fullName evidence="1">Uncharacterized protein</fullName>
    </submittedName>
</protein>
<accession>A0ABW4L489</accession>
<name>A0ABW4L489_9MICO</name>
<dbReference type="RefSeq" id="WP_388002266.1">
    <property type="nucleotide sequence ID" value="NZ_JBHUEE010000001.1"/>
</dbReference>